<reference evidence="2 3" key="1">
    <citation type="journal article" date="2024" name="G3 (Bethesda)">
        <title>Genome assembly of Hibiscus sabdariffa L. provides insights into metabolisms of medicinal natural products.</title>
        <authorList>
            <person name="Kim T."/>
        </authorList>
    </citation>
    <scope>NUCLEOTIDE SEQUENCE [LARGE SCALE GENOMIC DNA]</scope>
    <source>
        <strain evidence="2">TK-2024</strain>
        <tissue evidence="2">Old leaves</tissue>
    </source>
</reference>
<dbReference type="EMBL" id="JBBPBM010000005">
    <property type="protein sequence ID" value="KAK8583803.1"/>
    <property type="molecule type" value="Genomic_DNA"/>
</dbReference>
<organism evidence="2 3">
    <name type="scientific">Hibiscus sabdariffa</name>
    <name type="common">roselle</name>
    <dbReference type="NCBI Taxonomy" id="183260"/>
    <lineage>
        <taxon>Eukaryota</taxon>
        <taxon>Viridiplantae</taxon>
        <taxon>Streptophyta</taxon>
        <taxon>Embryophyta</taxon>
        <taxon>Tracheophyta</taxon>
        <taxon>Spermatophyta</taxon>
        <taxon>Magnoliopsida</taxon>
        <taxon>eudicotyledons</taxon>
        <taxon>Gunneridae</taxon>
        <taxon>Pentapetalae</taxon>
        <taxon>rosids</taxon>
        <taxon>malvids</taxon>
        <taxon>Malvales</taxon>
        <taxon>Malvaceae</taxon>
        <taxon>Malvoideae</taxon>
        <taxon>Hibiscus</taxon>
    </lineage>
</organism>
<dbReference type="Proteomes" id="UP001472677">
    <property type="component" value="Unassembled WGS sequence"/>
</dbReference>
<proteinExistence type="predicted"/>
<protein>
    <submittedName>
        <fullName evidence="2">Uncharacterized protein</fullName>
    </submittedName>
</protein>
<feature type="region of interest" description="Disordered" evidence="1">
    <location>
        <begin position="1"/>
        <end position="25"/>
    </location>
</feature>
<evidence type="ECO:0000256" key="1">
    <source>
        <dbReference type="SAM" id="MobiDB-lite"/>
    </source>
</evidence>
<keyword evidence="3" id="KW-1185">Reference proteome</keyword>
<accession>A0ABR2FP94</accession>
<evidence type="ECO:0000313" key="2">
    <source>
        <dbReference type="EMBL" id="KAK8583803.1"/>
    </source>
</evidence>
<gene>
    <name evidence="2" type="ORF">V6N12_068062</name>
</gene>
<comment type="caution">
    <text evidence="2">The sequence shown here is derived from an EMBL/GenBank/DDBJ whole genome shotgun (WGS) entry which is preliminary data.</text>
</comment>
<evidence type="ECO:0000313" key="3">
    <source>
        <dbReference type="Proteomes" id="UP001472677"/>
    </source>
</evidence>
<sequence>MDSKENQKLNKGVGGHGNELSGSLDENTKVVSLMEAGQTTSNSASNQFLKMQDVVSKASIKYASILELQDKAISVKDRKHRDCAIKKSQRSRRMPL</sequence>
<name>A0ABR2FP94_9ROSI</name>